<dbReference type="HOGENOM" id="CLU_960890_0_0_1"/>
<sequence length="290" mass="32519">MVLWVIDFFWMDDGFDRACCSGKIFRAYDGWVGDSSSQSYVEIFPNLDPHNTSFPNLCVGKGKISVEDTILTIIVWLARGAIVRGQTRSRACFDPPRVDLLAIVVVDPYENEEQLSAFRMEEVQALQNASENQEDVEPLVTVNAYFVEPLVVIPQLVQPFLFLPDTAIVTHQVMEGSTVGVIIAEDFILENPKADVDEDKAQDLKVETMFGDMGANFEVSSGVVLEEIIARKRAEKIKDGKAVTKGFNNVEKTLEKKSKKKSKGKGTIKPSREFCCSNRTWWSLATIFLH</sequence>
<dbReference type="EMBL" id="KI393256">
    <property type="protein sequence ID" value="ERN08616.1"/>
    <property type="molecule type" value="Genomic_DNA"/>
</dbReference>
<dbReference type="Gramene" id="ERN08616">
    <property type="protein sequence ID" value="ERN08616"/>
    <property type="gene ID" value="AMTR_s00017p00181070"/>
</dbReference>
<accession>W1PLQ8</accession>
<reference evidence="2" key="1">
    <citation type="journal article" date="2013" name="Science">
        <title>The Amborella genome and the evolution of flowering plants.</title>
        <authorList>
            <consortium name="Amborella Genome Project"/>
        </authorList>
    </citation>
    <scope>NUCLEOTIDE SEQUENCE [LARGE SCALE GENOMIC DNA]</scope>
</reference>
<organism evidence="1 2">
    <name type="scientific">Amborella trichopoda</name>
    <dbReference type="NCBI Taxonomy" id="13333"/>
    <lineage>
        <taxon>Eukaryota</taxon>
        <taxon>Viridiplantae</taxon>
        <taxon>Streptophyta</taxon>
        <taxon>Embryophyta</taxon>
        <taxon>Tracheophyta</taxon>
        <taxon>Spermatophyta</taxon>
        <taxon>Magnoliopsida</taxon>
        <taxon>Amborellales</taxon>
        <taxon>Amborellaceae</taxon>
        <taxon>Amborella</taxon>
    </lineage>
</organism>
<keyword evidence="2" id="KW-1185">Reference proteome</keyword>
<gene>
    <name evidence="1" type="ORF">AMTR_s00017p00181070</name>
</gene>
<proteinExistence type="predicted"/>
<evidence type="ECO:0000313" key="2">
    <source>
        <dbReference type="Proteomes" id="UP000017836"/>
    </source>
</evidence>
<dbReference type="AlphaFoldDB" id="W1PLQ8"/>
<name>W1PLQ8_AMBTC</name>
<dbReference type="Proteomes" id="UP000017836">
    <property type="component" value="Unassembled WGS sequence"/>
</dbReference>
<evidence type="ECO:0000313" key="1">
    <source>
        <dbReference type="EMBL" id="ERN08616.1"/>
    </source>
</evidence>
<protein>
    <submittedName>
        <fullName evidence="1">Uncharacterized protein</fullName>
    </submittedName>
</protein>